<dbReference type="Pfam" id="PF00593">
    <property type="entry name" value="TonB_dep_Rec_b-barrel"/>
    <property type="match status" value="1"/>
</dbReference>
<evidence type="ECO:0000256" key="10">
    <source>
        <dbReference type="ARBA" id="ARBA00023237"/>
    </source>
</evidence>
<keyword evidence="13" id="KW-0732">Signal</keyword>
<evidence type="ECO:0000256" key="11">
    <source>
        <dbReference type="PROSITE-ProRule" id="PRU01360"/>
    </source>
</evidence>
<keyword evidence="2 11" id="KW-0813">Transport</keyword>
<evidence type="ECO:0000256" key="7">
    <source>
        <dbReference type="ARBA" id="ARBA00023065"/>
    </source>
</evidence>
<protein>
    <submittedName>
        <fullName evidence="16">TonB-dependent receptor</fullName>
    </submittedName>
</protein>
<evidence type="ECO:0000256" key="5">
    <source>
        <dbReference type="ARBA" id="ARBA00022692"/>
    </source>
</evidence>
<dbReference type="InterPro" id="IPR039426">
    <property type="entry name" value="TonB-dep_rcpt-like"/>
</dbReference>
<evidence type="ECO:0000256" key="1">
    <source>
        <dbReference type="ARBA" id="ARBA00004571"/>
    </source>
</evidence>
<evidence type="ECO:0000256" key="6">
    <source>
        <dbReference type="ARBA" id="ARBA00023004"/>
    </source>
</evidence>
<dbReference type="SUPFAM" id="SSF56935">
    <property type="entry name" value="Porins"/>
    <property type="match status" value="1"/>
</dbReference>
<evidence type="ECO:0000256" key="12">
    <source>
        <dbReference type="RuleBase" id="RU003357"/>
    </source>
</evidence>
<proteinExistence type="inferred from homology"/>
<keyword evidence="17" id="KW-1185">Reference proteome</keyword>
<evidence type="ECO:0000256" key="2">
    <source>
        <dbReference type="ARBA" id="ARBA00022448"/>
    </source>
</evidence>
<keyword evidence="9 11" id="KW-0472">Membrane</keyword>
<dbReference type="RefSeq" id="WP_368382759.1">
    <property type="nucleotide sequence ID" value="NZ_JBFRYA010000016.1"/>
</dbReference>
<gene>
    <name evidence="16" type="ORF">AB4876_16020</name>
</gene>
<keyword evidence="4" id="KW-0410">Iron transport</keyword>
<dbReference type="PANTHER" id="PTHR32552">
    <property type="entry name" value="FERRICHROME IRON RECEPTOR-RELATED"/>
    <property type="match status" value="1"/>
</dbReference>
<evidence type="ECO:0000256" key="8">
    <source>
        <dbReference type="ARBA" id="ARBA00023077"/>
    </source>
</evidence>
<dbReference type="Pfam" id="PF07715">
    <property type="entry name" value="Plug"/>
    <property type="match status" value="1"/>
</dbReference>
<comment type="caution">
    <text evidence="16">The sequence shown here is derived from an EMBL/GenBank/DDBJ whole genome shotgun (WGS) entry which is preliminary data.</text>
</comment>
<feature type="chain" id="PRO_5046869147" evidence="13">
    <location>
        <begin position="39"/>
        <end position="815"/>
    </location>
</feature>
<feature type="signal peptide" evidence="13">
    <location>
        <begin position="1"/>
        <end position="38"/>
    </location>
</feature>
<sequence>MKINNNKETDLRLCKSSSMLAVPLIAMSLLPISITAQAQQAKARNVIEEVIVTAQKREQSIADVPLSIQALGADKLERERIESLGDLRFVSPSFTFSAATGGGLANSISMRGLGSFSSEGGVQPSVSTVLDGVPLSRSGEFSADLGDIERIEVITGPQGTLFGRNSTAGALNITRKGPSPEFEASIEGSVTDDSERVLKLMLNGPLSDSILGRVNILSKDRDGHIRNLHADHGDAGGDESLAAVAKLAIDFSDAVSMMISADFNDSETGGNPLVTFDTDTLYDPEARYTALGDGDAERGRQIMADPFTINNNSPDFYNFEQWGIVADLTWQLSDNWTLKSLTSARGWEQEFGLDIDSTPASVGNLNSLTANITETENTYGLFAVAVDGTNYSPLGRSGGANSVDYQTQELRLEYGDERMSVVAGGYYQNYHEDGAVAVPVWVRQNPDIPLPPTPFIVSDPYTNDLEQTSWAVFGDVTYDVTDIFQVFAGLRWTDEQAKLDHQQRSFVASVYSCENNFCDVDLTVAILNEENNHVTDGEAADWSGRLGGRWTLSDDTNVYTSYSRGFIGIGVNYTRSSTPENAYLNPSVSDAYEVGIKTMLFDSRMQLHGAMFYQIVEELQTTKRVPGSTQTAPINAGNLYTQGFELNGTWLATQSLEIQFGAAFTDAEFRDFELDCYVGQSAEDGCNTNTNIQDMEGQQPPQAPRFKYTLSGNYERQLLDLPMDVTLNANYVWQDETATDLKRHPKLFQEAYGLLNVSAGLRTHSGKYEISVFGRNVTDEFYALRKGHSDPVTGYFQYTVRGAQAYWGVNGKLRF</sequence>
<dbReference type="Proteomes" id="UP001557485">
    <property type="component" value="Unassembled WGS sequence"/>
</dbReference>
<dbReference type="PROSITE" id="PS52016">
    <property type="entry name" value="TONB_DEPENDENT_REC_3"/>
    <property type="match status" value="1"/>
</dbReference>
<keyword evidence="16" id="KW-0675">Receptor</keyword>
<feature type="domain" description="TonB-dependent receptor plug" evidence="15">
    <location>
        <begin position="62"/>
        <end position="170"/>
    </location>
</feature>
<keyword evidence="6" id="KW-0408">Iron</keyword>
<dbReference type="Gene3D" id="2.40.170.20">
    <property type="entry name" value="TonB-dependent receptor, beta-barrel domain"/>
    <property type="match status" value="1"/>
</dbReference>
<name>A0ABV3U984_9GAMM</name>
<evidence type="ECO:0000256" key="4">
    <source>
        <dbReference type="ARBA" id="ARBA00022496"/>
    </source>
</evidence>
<keyword evidence="8 12" id="KW-0798">TonB box</keyword>
<dbReference type="EMBL" id="JBFRYA010000016">
    <property type="protein sequence ID" value="MEX1670428.1"/>
    <property type="molecule type" value="Genomic_DNA"/>
</dbReference>
<evidence type="ECO:0000256" key="9">
    <source>
        <dbReference type="ARBA" id="ARBA00023136"/>
    </source>
</evidence>
<dbReference type="InterPro" id="IPR000531">
    <property type="entry name" value="Beta-barrel_TonB"/>
</dbReference>
<reference evidence="16 17" key="1">
    <citation type="journal article" date="2011" name="Int. J. Syst. Evol. Microbiol.">
        <title>Zhongshania antarctica gen. nov., sp. nov. and Zhongshania guokunii sp. nov., gammaproteobacteria respectively isolated from coastal attached (fast) ice and surface seawater of the Antarctic.</title>
        <authorList>
            <person name="Li H.J."/>
            <person name="Zhang X.Y."/>
            <person name="Chen C.X."/>
            <person name="Zhang Y.J."/>
            <person name="Gao Z.M."/>
            <person name="Yu Y."/>
            <person name="Chen X.L."/>
            <person name="Chen B."/>
            <person name="Zhang Y.Z."/>
        </authorList>
    </citation>
    <scope>NUCLEOTIDE SEQUENCE [LARGE SCALE GENOMIC DNA]</scope>
    <source>
        <strain evidence="16 17">ZS6-22T</strain>
    </source>
</reference>
<feature type="domain" description="TonB-dependent receptor-like beta-barrel" evidence="14">
    <location>
        <begin position="278"/>
        <end position="776"/>
    </location>
</feature>
<evidence type="ECO:0000259" key="15">
    <source>
        <dbReference type="Pfam" id="PF07715"/>
    </source>
</evidence>
<evidence type="ECO:0000256" key="13">
    <source>
        <dbReference type="SAM" id="SignalP"/>
    </source>
</evidence>
<comment type="subcellular location">
    <subcellularLocation>
        <location evidence="1 11">Cell outer membrane</location>
        <topology evidence="1 11">Multi-pass membrane protein</topology>
    </subcellularLocation>
</comment>
<evidence type="ECO:0000313" key="16">
    <source>
        <dbReference type="EMBL" id="MEX1670428.1"/>
    </source>
</evidence>
<keyword evidence="5 11" id="KW-0812">Transmembrane</keyword>
<evidence type="ECO:0000259" key="14">
    <source>
        <dbReference type="Pfam" id="PF00593"/>
    </source>
</evidence>
<keyword evidence="7" id="KW-0406">Ion transport</keyword>
<keyword evidence="10 11" id="KW-0998">Cell outer membrane</keyword>
<evidence type="ECO:0000313" key="17">
    <source>
        <dbReference type="Proteomes" id="UP001557485"/>
    </source>
</evidence>
<dbReference type="PANTHER" id="PTHR32552:SF81">
    <property type="entry name" value="TONB-DEPENDENT OUTER MEMBRANE RECEPTOR"/>
    <property type="match status" value="1"/>
</dbReference>
<organism evidence="16 17">
    <name type="scientific">Zhongshania guokunii</name>
    <dbReference type="NCBI Taxonomy" id="641783"/>
    <lineage>
        <taxon>Bacteria</taxon>
        <taxon>Pseudomonadati</taxon>
        <taxon>Pseudomonadota</taxon>
        <taxon>Gammaproteobacteria</taxon>
        <taxon>Cellvibrionales</taxon>
        <taxon>Spongiibacteraceae</taxon>
        <taxon>Zhongshania</taxon>
    </lineage>
</organism>
<dbReference type="InterPro" id="IPR036942">
    <property type="entry name" value="Beta-barrel_TonB_sf"/>
</dbReference>
<keyword evidence="3 11" id="KW-1134">Transmembrane beta strand</keyword>
<evidence type="ECO:0000256" key="3">
    <source>
        <dbReference type="ARBA" id="ARBA00022452"/>
    </source>
</evidence>
<accession>A0ABV3U984</accession>
<comment type="similarity">
    <text evidence="11 12">Belongs to the TonB-dependent receptor family.</text>
</comment>
<dbReference type="InterPro" id="IPR012910">
    <property type="entry name" value="Plug_dom"/>
</dbReference>